<reference evidence="1" key="1">
    <citation type="submission" date="2022-04" db="EMBL/GenBank/DDBJ databases">
        <title>Roseibium sp. CAU 1639 isolated from mud.</title>
        <authorList>
            <person name="Kim W."/>
        </authorList>
    </citation>
    <scope>NUCLEOTIDE SEQUENCE</scope>
    <source>
        <strain evidence="1">CAU 1639</strain>
    </source>
</reference>
<dbReference type="Proteomes" id="UP001431221">
    <property type="component" value="Unassembled WGS sequence"/>
</dbReference>
<dbReference type="RefSeq" id="WP_248154400.1">
    <property type="nucleotide sequence ID" value="NZ_JALNMJ010000007.1"/>
</dbReference>
<proteinExistence type="predicted"/>
<keyword evidence="2" id="KW-1185">Reference proteome</keyword>
<protein>
    <submittedName>
        <fullName evidence="1">Uncharacterized protein</fullName>
    </submittedName>
</protein>
<evidence type="ECO:0000313" key="2">
    <source>
        <dbReference type="Proteomes" id="UP001431221"/>
    </source>
</evidence>
<gene>
    <name evidence="1" type="ORF">M0H32_12475</name>
</gene>
<sequence length="146" mass="16872">MTNPEIEGSARHWISFLLAVCNRLDFRFKGVEPDPIGVLEGVVSGATSFEDLERQRDDWARTLKQSPDYFNPLVVEILPLRLAALMADIRAKHIRNRQTIATEMKHVGEWIDFSFLTLGYDPAQYKDLWATYWSDWEIAGQTEERA</sequence>
<evidence type="ECO:0000313" key="1">
    <source>
        <dbReference type="EMBL" id="MCK7612983.1"/>
    </source>
</evidence>
<comment type="caution">
    <text evidence="1">The sequence shown here is derived from an EMBL/GenBank/DDBJ whole genome shotgun (WGS) entry which is preliminary data.</text>
</comment>
<name>A0ABT0GU68_9HYPH</name>
<accession>A0ABT0GU68</accession>
<dbReference type="EMBL" id="JALNMJ010000007">
    <property type="protein sequence ID" value="MCK7612983.1"/>
    <property type="molecule type" value="Genomic_DNA"/>
</dbReference>
<organism evidence="1 2">
    <name type="scientific">Roseibium sediminicola</name>
    <dbReference type="NCBI Taxonomy" id="2933272"/>
    <lineage>
        <taxon>Bacteria</taxon>
        <taxon>Pseudomonadati</taxon>
        <taxon>Pseudomonadota</taxon>
        <taxon>Alphaproteobacteria</taxon>
        <taxon>Hyphomicrobiales</taxon>
        <taxon>Stappiaceae</taxon>
        <taxon>Roseibium</taxon>
    </lineage>
</organism>